<evidence type="ECO:0000259" key="1">
    <source>
        <dbReference type="Pfam" id="PF13619"/>
    </source>
</evidence>
<protein>
    <submittedName>
        <fullName evidence="2">KTSC domain-containing protein</fullName>
    </submittedName>
</protein>
<evidence type="ECO:0000313" key="2">
    <source>
        <dbReference type="EMBL" id="SEL78995.1"/>
    </source>
</evidence>
<keyword evidence="3" id="KW-1185">Reference proteome</keyword>
<dbReference type="AlphaFoldDB" id="A0A1H7T386"/>
<proteinExistence type="predicted"/>
<dbReference type="EMBL" id="FNZR01000010">
    <property type="protein sequence ID" value="SEL78995.1"/>
    <property type="molecule type" value="Genomic_DNA"/>
</dbReference>
<gene>
    <name evidence="2" type="ORF">SAMN05421740_11049</name>
</gene>
<sequence>MDYNEGNSILKITFQTGAVYLYYDVPEMIYIGLRQARSKGKYFNRYIAQQYPFDRVG</sequence>
<dbReference type="Pfam" id="PF13619">
    <property type="entry name" value="KTSC"/>
    <property type="match status" value="1"/>
</dbReference>
<dbReference type="STRING" id="332977.SAMN05421740_11049"/>
<organism evidence="2 3">
    <name type="scientific">Parapedobacter koreensis</name>
    <dbReference type="NCBI Taxonomy" id="332977"/>
    <lineage>
        <taxon>Bacteria</taxon>
        <taxon>Pseudomonadati</taxon>
        <taxon>Bacteroidota</taxon>
        <taxon>Sphingobacteriia</taxon>
        <taxon>Sphingobacteriales</taxon>
        <taxon>Sphingobacteriaceae</taxon>
        <taxon>Parapedobacter</taxon>
    </lineage>
</organism>
<evidence type="ECO:0000313" key="3">
    <source>
        <dbReference type="Proteomes" id="UP000198916"/>
    </source>
</evidence>
<feature type="domain" description="KTSC" evidence="1">
    <location>
        <begin position="2"/>
        <end position="51"/>
    </location>
</feature>
<reference evidence="3" key="1">
    <citation type="submission" date="2016-10" db="EMBL/GenBank/DDBJ databases">
        <authorList>
            <person name="Varghese N."/>
            <person name="Submissions S."/>
        </authorList>
    </citation>
    <scope>NUCLEOTIDE SEQUENCE [LARGE SCALE GENOMIC DNA]</scope>
    <source>
        <strain evidence="3">Jip14</strain>
    </source>
</reference>
<dbReference type="Proteomes" id="UP000198916">
    <property type="component" value="Unassembled WGS sequence"/>
</dbReference>
<name>A0A1H7T386_9SPHI</name>
<dbReference type="InterPro" id="IPR025309">
    <property type="entry name" value="KTSC_dom"/>
</dbReference>
<accession>A0A1H7T386</accession>